<dbReference type="Proteomes" id="UP000799439">
    <property type="component" value="Unassembled WGS sequence"/>
</dbReference>
<sequence length="170" mass="19253">MPSSSTGLTHGELLIRHHLALISAHLHYYIHTSASQIPYVFSPTLPSYDRHIPHHLSALFTHLLDHPVSIPHVDTDTTRPYGAAFVSTLTDLMKLRPHPAEILERLSMWLDALAARLEALGRLQEAGYVAEAGDRVWSWKEEVKEAFEEMEMDEARVREGVRGVCLRWGV</sequence>
<evidence type="ECO:0000313" key="2">
    <source>
        <dbReference type="Proteomes" id="UP000799439"/>
    </source>
</evidence>
<dbReference type="AlphaFoldDB" id="A0A9P4J6N9"/>
<proteinExistence type="predicted"/>
<evidence type="ECO:0000313" key="1">
    <source>
        <dbReference type="EMBL" id="KAF2153393.1"/>
    </source>
</evidence>
<dbReference type="EMBL" id="ML996085">
    <property type="protein sequence ID" value="KAF2153393.1"/>
    <property type="molecule type" value="Genomic_DNA"/>
</dbReference>
<accession>A0A9P4J6N9</accession>
<keyword evidence="2" id="KW-1185">Reference proteome</keyword>
<comment type="caution">
    <text evidence="1">The sequence shown here is derived from an EMBL/GenBank/DDBJ whole genome shotgun (WGS) entry which is preliminary data.</text>
</comment>
<name>A0A9P4J6N9_9PEZI</name>
<dbReference type="OrthoDB" id="10591868at2759"/>
<gene>
    <name evidence="1" type="ORF">K461DRAFT_139820</name>
</gene>
<reference evidence="1" key="1">
    <citation type="journal article" date="2020" name="Stud. Mycol.">
        <title>101 Dothideomycetes genomes: a test case for predicting lifestyles and emergence of pathogens.</title>
        <authorList>
            <person name="Haridas S."/>
            <person name="Albert R."/>
            <person name="Binder M."/>
            <person name="Bloem J."/>
            <person name="Labutti K."/>
            <person name="Salamov A."/>
            <person name="Andreopoulos B."/>
            <person name="Baker S."/>
            <person name="Barry K."/>
            <person name="Bills G."/>
            <person name="Bluhm B."/>
            <person name="Cannon C."/>
            <person name="Castanera R."/>
            <person name="Culley D."/>
            <person name="Daum C."/>
            <person name="Ezra D."/>
            <person name="Gonzalez J."/>
            <person name="Henrissat B."/>
            <person name="Kuo A."/>
            <person name="Liang C."/>
            <person name="Lipzen A."/>
            <person name="Lutzoni F."/>
            <person name="Magnuson J."/>
            <person name="Mondo S."/>
            <person name="Nolan M."/>
            <person name="Ohm R."/>
            <person name="Pangilinan J."/>
            <person name="Park H.-J."/>
            <person name="Ramirez L."/>
            <person name="Alfaro M."/>
            <person name="Sun H."/>
            <person name="Tritt A."/>
            <person name="Yoshinaga Y."/>
            <person name="Zwiers L.-H."/>
            <person name="Turgeon B."/>
            <person name="Goodwin S."/>
            <person name="Spatafora J."/>
            <person name="Crous P."/>
            <person name="Grigoriev I."/>
        </authorList>
    </citation>
    <scope>NUCLEOTIDE SEQUENCE</scope>
    <source>
        <strain evidence="1">CBS 260.36</strain>
    </source>
</reference>
<protein>
    <submittedName>
        <fullName evidence="1">Uncharacterized protein</fullName>
    </submittedName>
</protein>
<organism evidence="1 2">
    <name type="scientific">Myriangium duriaei CBS 260.36</name>
    <dbReference type="NCBI Taxonomy" id="1168546"/>
    <lineage>
        <taxon>Eukaryota</taxon>
        <taxon>Fungi</taxon>
        <taxon>Dikarya</taxon>
        <taxon>Ascomycota</taxon>
        <taxon>Pezizomycotina</taxon>
        <taxon>Dothideomycetes</taxon>
        <taxon>Dothideomycetidae</taxon>
        <taxon>Myriangiales</taxon>
        <taxon>Myriangiaceae</taxon>
        <taxon>Myriangium</taxon>
    </lineage>
</organism>